<evidence type="ECO:0000313" key="4">
    <source>
        <dbReference type="EMBL" id="QTD37319.1"/>
    </source>
</evidence>
<reference evidence="4 5" key="1">
    <citation type="submission" date="2021-03" db="EMBL/GenBank/DDBJ databases">
        <title>Complete genome of Polaribacter_sp.G4M1.</title>
        <authorList>
            <person name="Jeong S.W."/>
            <person name="Bae J.W."/>
        </authorList>
    </citation>
    <scope>NUCLEOTIDE SEQUENCE [LARGE SCALE GENOMIC DNA]</scope>
    <source>
        <strain evidence="4 5">G4M1</strain>
    </source>
</reference>
<keyword evidence="1 2" id="KW-0732">Signal</keyword>
<proteinExistence type="predicted"/>
<dbReference type="InterPro" id="IPR001769">
    <property type="entry name" value="Gingipain"/>
</dbReference>
<dbReference type="InterPro" id="IPR026444">
    <property type="entry name" value="Secre_tail"/>
</dbReference>
<name>A0ABX7SWW3_9FLAO</name>
<sequence length="1138" mass="127165">MKRVLQLLLFVFFVPFSNAQTTNSVLSSGSWFKFSIDTTGVFKIDKNLLQRIGISTNGLNPKKIHIYGNGGNLLPELNSDFRYDDLQENAIFIEGENDGSFDNNDFILFYAKGPHSWKVDTASKTAKHRQNIYSDKGYYFITVNETDGKRIATKAPNTNSSTLTINTFDDFTFLEKEELNILAAGTQWFFNDDFSIENTQKFSIPFANAITNSLISIRTRGVSNSVASSSMQVKVNGVELYTIPYSAINPSSLTKALTSERTASINNSSESINVEITYDNGGNPSANTYLDFIEVVGKKNLIANGNQFSFRSFEQFDASGTVTFEIQNKNNIFQVWDVSDFMSPKLIANESTANNFSFKDETRTRDKNNTEILKEYVVLNQSDFYIPETVENSKVNNQNLHALKDLNYIVITNSELFSQAQRLADYHQKNSNLTTKVVLLDEIYNEFASGSKDITGVRDFLKHLYANSSEDGKLKYVCFFGDASYDYKDRISGNNNIVPVKLSENSFNLANSYVTDDYFVMLEDHEGTMLASHTLDVASSRIPVSTNAQAKQVVDKILSYYNKTAIGDWRNTITLLADDIDDTGEEVIQSGVESIADEIKIKKPIFNINKIYADAFVQENSSGGERYPEVNKAITNAIEKGTLILDYFGHGGEDGFASERILEKTQIQQFNNPNTLPLLITVTCDFSRFDNPSRITAGELTLWNKNGGAASMITTTREVLIPVGQRFNEDLIRILLEFNNEDLTISESLTRAKNQFFNTQKFFIYSFGDPAMKLAVPEPNVKITKMNGKDISQPLDTLKALSKVRFEGVVVDNADVVLNNFNGSLSTTVFDKPLDKSTLDNDGFGVTMPFDTQDSKLFRGKSTITNGTFNFEFIVPKDIKVAFGKGKLSFYAENGETDKAGFNFDVVVGGINENAPEDTVGPEIQLFMNDESFIDGGNTNTSPNLIAVLSDPSGINTSITAVDHDIVGILDGDTSNPIVLNDFYQTELNDFTKGKVTYKLRDLAVGPHTLKIKAWDTYNNSSETTLNFVVVSDAILNLENVLNYPNPFVNYTQFWFNHNKPNEPLEVQVQVFTVSGKLIKTINRNIQTTGNLSRSVTWNGLDDFGNKIGKGVYVYKLRVKSTTSNLVSEKYEKLVILQ</sequence>
<protein>
    <submittedName>
        <fullName evidence="4">Type IX secretion system sortase PorU</fullName>
    </submittedName>
</protein>
<dbReference type="Gene3D" id="3.40.50.1460">
    <property type="match status" value="1"/>
</dbReference>
<evidence type="ECO:0000259" key="3">
    <source>
        <dbReference type="Pfam" id="PF01364"/>
    </source>
</evidence>
<dbReference type="Proteomes" id="UP000663935">
    <property type="component" value="Chromosome"/>
</dbReference>
<gene>
    <name evidence="4" type="primary">porU</name>
    <name evidence="4" type="ORF">JL193_14615</name>
</gene>
<dbReference type="Gene3D" id="2.60.40.4070">
    <property type="match status" value="1"/>
</dbReference>
<feature type="signal peptide" evidence="2">
    <location>
        <begin position="1"/>
        <end position="19"/>
    </location>
</feature>
<dbReference type="NCBIfam" id="NF033707">
    <property type="entry name" value="T9SS_sortase"/>
    <property type="match status" value="1"/>
</dbReference>
<dbReference type="NCBIfam" id="TIGR04183">
    <property type="entry name" value="Por_Secre_tail"/>
    <property type="match status" value="1"/>
</dbReference>
<keyword evidence="5" id="KW-1185">Reference proteome</keyword>
<dbReference type="EMBL" id="CP071795">
    <property type="protein sequence ID" value="QTD37319.1"/>
    <property type="molecule type" value="Genomic_DNA"/>
</dbReference>
<accession>A0ABX7SWW3</accession>
<dbReference type="InterPro" id="IPR029030">
    <property type="entry name" value="Caspase-like_dom_sf"/>
</dbReference>
<dbReference type="SUPFAM" id="SSF52129">
    <property type="entry name" value="Caspase-like"/>
    <property type="match status" value="1"/>
</dbReference>
<feature type="domain" description="Gingipain" evidence="3">
    <location>
        <begin position="408"/>
        <end position="774"/>
    </location>
</feature>
<dbReference type="Pfam" id="PF01364">
    <property type="entry name" value="Peptidase_C25"/>
    <property type="match status" value="1"/>
</dbReference>
<dbReference type="RefSeq" id="WP_207971490.1">
    <property type="nucleotide sequence ID" value="NZ_CP071795.1"/>
</dbReference>
<evidence type="ECO:0000256" key="2">
    <source>
        <dbReference type="SAM" id="SignalP"/>
    </source>
</evidence>
<dbReference type="InterPro" id="IPR029031">
    <property type="entry name" value="Gingipain_N_sf"/>
</dbReference>
<evidence type="ECO:0000313" key="5">
    <source>
        <dbReference type="Proteomes" id="UP000663935"/>
    </source>
</evidence>
<evidence type="ECO:0000256" key="1">
    <source>
        <dbReference type="ARBA" id="ARBA00022729"/>
    </source>
</evidence>
<dbReference type="Gene3D" id="3.40.50.10390">
    <property type="entry name" value="Gingipain r, domain 1"/>
    <property type="match status" value="1"/>
</dbReference>
<dbReference type="CDD" id="cd02258">
    <property type="entry name" value="Peptidase_C25_N"/>
    <property type="match status" value="1"/>
</dbReference>
<feature type="chain" id="PRO_5045069130" evidence="2">
    <location>
        <begin position="20"/>
        <end position="1138"/>
    </location>
</feature>
<organism evidence="4 5">
    <name type="scientific">Polaribacter batillariae</name>
    <dbReference type="NCBI Taxonomy" id="2808900"/>
    <lineage>
        <taxon>Bacteria</taxon>
        <taxon>Pseudomonadati</taxon>
        <taxon>Bacteroidota</taxon>
        <taxon>Flavobacteriia</taxon>
        <taxon>Flavobacteriales</taxon>
        <taxon>Flavobacteriaceae</taxon>
    </lineage>
</organism>